<keyword evidence="6" id="KW-0547">Nucleotide-binding</keyword>
<keyword evidence="9" id="KW-0902">Two-component regulatory system</keyword>
<dbReference type="SUPFAM" id="SSF55785">
    <property type="entry name" value="PYP-like sensor domain (PAS domain)"/>
    <property type="match status" value="1"/>
</dbReference>
<evidence type="ECO:0000256" key="6">
    <source>
        <dbReference type="ARBA" id="ARBA00022741"/>
    </source>
</evidence>
<dbReference type="Gene3D" id="3.30.565.10">
    <property type="entry name" value="Histidine kinase-like ATPase, C-terminal domain"/>
    <property type="match status" value="1"/>
</dbReference>
<dbReference type="InterPro" id="IPR036097">
    <property type="entry name" value="HisK_dim/P_sf"/>
</dbReference>
<comment type="subcellular location">
    <subcellularLocation>
        <location evidence="2">Membrane</location>
    </subcellularLocation>
</comment>
<dbReference type="SMART" id="SM00388">
    <property type="entry name" value="HisKA"/>
    <property type="match status" value="1"/>
</dbReference>
<feature type="transmembrane region" description="Helical" evidence="11">
    <location>
        <begin position="316"/>
        <end position="339"/>
    </location>
</feature>
<dbReference type="CDD" id="cd06225">
    <property type="entry name" value="HAMP"/>
    <property type="match status" value="1"/>
</dbReference>
<dbReference type="GO" id="GO:0000155">
    <property type="term" value="F:phosphorelay sensor kinase activity"/>
    <property type="evidence" value="ECO:0007669"/>
    <property type="project" value="InterPro"/>
</dbReference>
<feature type="transmembrane region" description="Helical" evidence="11">
    <location>
        <begin position="46"/>
        <end position="67"/>
    </location>
</feature>
<evidence type="ECO:0000256" key="11">
    <source>
        <dbReference type="SAM" id="Phobius"/>
    </source>
</evidence>
<dbReference type="Proteomes" id="UP000292445">
    <property type="component" value="Unassembled WGS sequence"/>
</dbReference>
<feature type="region of interest" description="Disordered" evidence="10">
    <location>
        <begin position="492"/>
        <end position="514"/>
    </location>
</feature>
<dbReference type="InterPro" id="IPR004358">
    <property type="entry name" value="Sig_transdc_His_kin-like_C"/>
</dbReference>
<keyword evidence="5" id="KW-0808">Transferase</keyword>
<dbReference type="AlphaFoldDB" id="A0A4Q7NJH0"/>
<keyword evidence="7 14" id="KW-0418">Kinase</keyword>
<protein>
    <recommendedName>
        <fullName evidence="3">histidine kinase</fullName>
        <ecNumber evidence="3">2.7.13.3</ecNumber>
    </recommendedName>
</protein>
<dbReference type="InterPro" id="IPR036890">
    <property type="entry name" value="HATPase_C_sf"/>
</dbReference>
<evidence type="ECO:0000256" key="9">
    <source>
        <dbReference type="ARBA" id="ARBA00023012"/>
    </source>
</evidence>
<evidence type="ECO:0000256" key="10">
    <source>
        <dbReference type="SAM" id="MobiDB-lite"/>
    </source>
</evidence>
<dbReference type="PRINTS" id="PR00344">
    <property type="entry name" value="BCTRLSENSOR"/>
</dbReference>
<evidence type="ECO:0000313" key="14">
    <source>
        <dbReference type="EMBL" id="RZS85214.1"/>
    </source>
</evidence>
<comment type="caution">
    <text evidence="14">The sequence shown here is derived from an EMBL/GenBank/DDBJ whole genome shotgun (WGS) entry which is preliminary data.</text>
</comment>
<dbReference type="SUPFAM" id="SSF47384">
    <property type="entry name" value="Homodimeric domain of signal transducing histidine kinase"/>
    <property type="match status" value="1"/>
</dbReference>
<dbReference type="InterPro" id="IPR005467">
    <property type="entry name" value="His_kinase_dom"/>
</dbReference>
<evidence type="ECO:0000256" key="5">
    <source>
        <dbReference type="ARBA" id="ARBA00022679"/>
    </source>
</evidence>
<dbReference type="EMBL" id="SGXC01000001">
    <property type="protein sequence ID" value="RZS85214.1"/>
    <property type="molecule type" value="Genomic_DNA"/>
</dbReference>
<dbReference type="InterPro" id="IPR003594">
    <property type="entry name" value="HATPase_dom"/>
</dbReference>
<dbReference type="Gene3D" id="3.30.450.20">
    <property type="entry name" value="PAS domain"/>
    <property type="match status" value="1"/>
</dbReference>
<keyword evidence="11" id="KW-1133">Transmembrane helix</keyword>
<dbReference type="SUPFAM" id="SSF55874">
    <property type="entry name" value="ATPase domain of HSP90 chaperone/DNA topoisomerase II/histidine kinase"/>
    <property type="match status" value="1"/>
</dbReference>
<evidence type="ECO:0000259" key="13">
    <source>
        <dbReference type="PROSITE" id="PS50885"/>
    </source>
</evidence>
<dbReference type="Gene3D" id="1.10.287.130">
    <property type="match status" value="1"/>
</dbReference>
<dbReference type="PROSITE" id="PS50109">
    <property type="entry name" value="HIS_KIN"/>
    <property type="match status" value="1"/>
</dbReference>
<dbReference type="Pfam" id="PF02518">
    <property type="entry name" value="HATPase_c"/>
    <property type="match status" value="1"/>
</dbReference>
<dbReference type="SMART" id="SM00387">
    <property type="entry name" value="HATPase_c"/>
    <property type="match status" value="1"/>
</dbReference>
<feature type="domain" description="HAMP" evidence="13">
    <location>
        <begin position="341"/>
        <end position="393"/>
    </location>
</feature>
<dbReference type="PIRSF" id="PIRSF037532">
    <property type="entry name" value="STHK_NtrY"/>
    <property type="match status" value="1"/>
</dbReference>
<keyword evidence="11" id="KW-0812">Transmembrane</keyword>
<reference evidence="14 15" key="1">
    <citation type="submission" date="2019-02" db="EMBL/GenBank/DDBJ databases">
        <title>Genomic Encyclopedia of Type Strains, Phase IV (KMG-IV): sequencing the most valuable type-strain genomes for metagenomic binning, comparative biology and taxonomic classification.</title>
        <authorList>
            <person name="Goeker M."/>
        </authorList>
    </citation>
    <scope>NUCLEOTIDE SEQUENCE [LARGE SCALE GENOMIC DNA]</scope>
    <source>
        <strain evidence="14 15">K24</strain>
    </source>
</reference>
<dbReference type="InterPro" id="IPR000014">
    <property type="entry name" value="PAS"/>
</dbReference>
<feature type="region of interest" description="Disordered" evidence="10">
    <location>
        <begin position="695"/>
        <end position="718"/>
    </location>
</feature>
<dbReference type="GO" id="GO:0016020">
    <property type="term" value="C:membrane"/>
    <property type="evidence" value="ECO:0007669"/>
    <property type="project" value="UniProtKB-SubCell"/>
</dbReference>
<dbReference type="InterPro" id="IPR003660">
    <property type="entry name" value="HAMP_dom"/>
</dbReference>
<evidence type="ECO:0000256" key="2">
    <source>
        <dbReference type="ARBA" id="ARBA00004370"/>
    </source>
</evidence>
<proteinExistence type="predicted"/>
<evidence type="ECO:0000256" key="7">
    <source>
        <dbReference type="ARBA" id="ARBA00022777"/>
    </source>
</evidence>
<dbReference type="PROSITE" id="PS50885">
    <property type="entry name" value="HAMP"/>
    <property type="match status" value="1"/>
</dbReference>
<dbReference type="SUPFAM" id="SSF158472">
    <property type="entry name" value="HAMP domain-like"/>
    <property type="match status" value="1"/>
</dbReference>
<dbReference type="Pfam" id="PF00512">
    <property type="entry name" value="HisKA"/>
    <property type="match status" value="1"/>
</dbReference>
<feature type="transmembrane region" description="Helical" evidence="11">
    <location>
        <begin position="88"/>
        <end position="107"/>
    </location>
</feature>
<keyword evidence="8" id="KW-0067">ATP-binding</keyword>
<feature type="domain" description="Histidine kinase" evidence="12">
    <location>
        <begin position="558"/>
        <end position="806"/>
    </location>
</feature>
<evidence type="ECO:0000256" key="4">
    <source>
        <dbReference type="ARBA" id="ARBA00022553"/>
    </source>
</evidence>
<accession>A0A4Q7NJH0</accession>
<dbReference type="InterPro" id="IPR003661">
    <property type="entry name" value="HisK_dim/P_dom"/>
</dbReference>
<dbReference type="EC" id="2.7.13.3" evidence="3"/>
<evidence type="ECO:0000259" key="12">
    <source>
        <dbReference type="PROSITE" id="PS50109"/>
    </source>
</evidence>
<dbReference type="InterPro" id="IPR035965">
    <property type="entry name" value="PAS-like_dom_sf"/>
</dbReference>
<organism evidence="14 15">
    <name type="scientific">Pigmentiphaga kullae</name>
    <dbReference type="NCBI Taxonomy" id="151784"/>
    <lineage>
        <taxon>Bacteria</taxon>
        <taxon>Pseudomonadati</taxon>
        <taxon>Pseudomonadota</taxon>
        <taxon>Betaproteobacteria</taxon>
        <taxon>Burkholderiales</taxon>
        <taxon>Alcaligenaceae</taxon>
        <taxon>Pigmentiphaga</taxon>
    </lineage>
</organism>
<keyword evidence="15" id="KW-1185">Reference proteome</keyword>
<dbReference type="PANTHER" id="PTHR43065:SF10">
    <property type="entry name" value="PEROXIDE STRESS-ACTIVATED HISTIDINE KINASE MAK3"/>
    <property type="match status" value="1"/>
</dbReference>
<dbReference type="Gene3D" id="6.10.340.10">
    <property type="match status" value="1"/>
</dbReference>
<dbReference type="Pfam" id="PF00672">
    <property type="entry name" value="HAMP"/>
    <property type="match status" value="1"/>
</dbReference>
<keyword evidence="11" id="KW-0472">Membrane</keyword>
<gene>
    <name evidence="14" type="ORF">EV675_1237</name>
</gene>
<dbReference type="InterPro" id="IPR017232">
    <property type="entry name" value="NtrY"/>
</dbReference>
<evidence type="ECO:0000256" key="1">
    <source>
        <dbReference type="ARBA" id="ARBA00000085"/>
    </source>
</evidence>
<evidence type="ECO:0000256" key="8">
    <source>
        <dbReference type="ARBA" id="ARBA00022840"/>
    </source>
</evidence>
<feature type="transmembrane region" description="Helical" evidence="11">
    <location>
        <begin position="12"/>
        <end position="34"/>
    </location>
</feature>
<sequence length="827" mass="89457">MMRTRRVRILNRFLRVLLGMGGVSALLLLFLLAWSTGNSSRLEQQYGLLLGLNAVIALALFAWVVALTVRLMGQLRRGQFGARLTSRFALAFALVGVVPGVLIYMLSVQFLSRSIESWFNVRVDTALESGLNLGRAALDSQLQEMNAKARTMSIELGDNQEANVGLSLTRLREQVGVQDAMVFTSSGRVIAWSTNSYGSLVPETPTPQVLRQLKIARSYAAAEANSTASPTTVEGVQGPLGTTRDSANGGALRLRVIVPIAPVGGFELPGVLPAESRYLQLLQGVPEQIASNAEEVQSGYRDYQELSLSRVGLRKLYGITLTLALLLAVFAAIAAAFSLSSRMVRPLLRLAEGTQAVGVGDYRPIPEPPQSDELGQLTRSFNAMTRQLDEARRMVESNRRQLERSNVYLESILSNLSSGVLVFDEAFRVATVNRGAQQILRVDLRAVTGRPLETIDGLTAFAQTIRTAFAEHAAAGTGRQYWQQQFEIVRPQPAAERDGAREGNNSDPTGDDNTITLLARGSHLPVAGASGGYVVVFDDITEVISANRAVAWGEVARRLAHEIKNPLTPIQLSAERIAIKLADKLAQPDADMLKRSTTTIINQVSSMQRMVDDFREYARTPPAQHQLLDLNELVAEVLTLYGWDTAGGVLKAGTGNIALSVDLESVLPRVRGDATQLRQVIHNLIANARDSIEEKAKEAARQAGEGAPAGPTSSDRISVSTRLIQTRLPDGREHASIKFMVTDTGTGFAARILQRAFEPYITTKVRGTGLGLAIVKKIVEEHGGRIDLANRPEGGAMVSILFTRLAGGTDVAHDAARFSETAGAQSA</sequence>
<dbReference type="GO" id="GO:0005524">
    <property type="term" value="F:ATP binding"/>
    <property type="evidence" value="ECO:0007669"/>
    <property type="project" value="UniProtKB-KW"/>
</dbReference>
<evidence type="ECO:0000256" key="3">
    <source>
        <dbReference type="ARBA" id="ARBA00012438"/>
    </source>
</evidence>
<comment type="catalytic activity">
    <reaction evidence="1">
        <text>ATP + protein L-histidine = ADP + protein N-phospho-L-histidine.</text>
        <dbReference type="EC" id="2.7.13.3"/>
    </reaction>
</comment>
<dbReference type="SMART" id="SM00304">
    <property type="entry name" value="HAMP"/>
    <property type="match status" value="1"/>
</dbReference>
<dbReference type="CDD" id="cd00082">
    <property type="entry name" value="HisKA"/>
    <property type="match status" value="1"/>
</dbReference>
<dbReference type="PANTHER" id="PTHR43065">
    <property type="entry name" value="SENSOR HISTIDINE KINASE"/>
    <property type="match status" value="1"/>
</dbReference>
<name>A0A4Q7NJH0_9BURK</name>
<evidence type="ECO:0000313" key="15">
    <source>
        <dbReference type="Proteomes" id="UP000292445"/>
    </source>
</evidence>
<keyword evidence="4" id="KW-0597">Phosphoprotein</keyword>
<dbReference type="Pfam" id="PF13188">
    <property type="entry name" value="PAS_8"/>
    <property type="match status" value="1"/>
</dbReference>
<feature type="compositionally biased region" description="Polar residues" evidence="10">
    <location>
        <begin position="503"/>
        <end position="514"/>
    </location>
</feature>